<name>A0ABX6INR2_9ACTN</name>
<dbReference type="InterPro" id="IPR050509">
    <property type="entry name" value="CoA-transferase_III"/>
</dbReference>
<gene>
    <name evidence="2" type="ORF">GII31_19625</name>
</gene>
<keyword evidence="2" id="KW-0808">Transferase</keyword>
<evidence type="ECO:0000313" key="2">
    <source>
        <dbReference type="EMBL" id="QHN36778.1"/>
    </source>
</evidence>
<dbReference type="Gene3D" id="3.40.50.10540">
    <property type="entry name" value="Crotonobetainyl-coa:carnitine coa-transferase, domain 1"/>
    <property type="match status" value="1"/>
</dbReference>
<dbReference type="Proteomes" id="UP001059836">
    <property type="component" value="Chromosome"/>
</dbReference>
<reference evidence="2" key="1">
    <citation type="journal article" date="2021" name="Nat. Microbiol.">
        <title>Cocultivation of an ultrasmall environmental parasitic bacterium with lytic ability against bacteria associated with wastewater foams.</title>
        <authorList>
            <person name="Batinovic S."/>
            <person name="Rose J.J.A."/>
            <person name="Ratcliffe J."/>
            <person name="Seviour R.J."/>
            <person name="Petrovski S."/>
        </authorList>
    </citation>
    <scope>NUCLEOTIDE SEQUENCE</scope>
    <source>
        <strain evidence="2">CON9</strain>
    </source>
</reference>
<dbReference type="PANTHER" id="PTHR48228">
    <property type="entry name" value="SUCCINYL-COA--D-CITRAMALATE COA-TRANSFERASE"/>
    <property type="match status" value="1"/>
</dbReference>
<sequence>MTARAADAAAPLKGTRIIELAGIGPGPFAAMMLADLGAEVICVERPGGNPWSGTGHGVLFRSRRHIAVDLKQPDGAAIVRRLCAGADGIIETFRPGVAERLGVGPDDCLAANPDLIYGRMTGWGQTGPMATLPGHDINYIALTGALHSIGRKDGPPVAPLNLVGDFGGGGMLLAVGMLSGIISARAGGGGRVVDAAMIDGASALMAMFHQYRAEGSFDDQRGTHLLGTGAFFYDTYRTRDGLWVSIGAIEAQFWTELCDVLELPADMRANQFDESRWDEFREILASRIAARDRSELDAMFAGRNTCYAPVLSLDEAYRHPHNVDRGTFIDVDGVMQAAPAPRFDGVPPTTPTARRSPGADSRKVLADAGFADHEVAELINSGIVEL</sequence>
<dbReference type="PANTHER" id="PTHR48228:SF5">
    <property type="entry name" value="ALPHA-METHYLACYL-COA RACEMASE"/>
    <property type="match status" value="1"/>
</dbReference>
<dbReference type="InterPro" id="IPR003673">
    <property type="entry name" value="CoA-Trfase_fam_III"/>
</dbReference>
<keyword evidence="3" id="KW-1185">Reference proteome</keyword>
<evidence type="ECO:0000313" key="3">
    <source>
        <dbReference type="Proteomes" id="UP001059836"/>
    </source>
</evidence>
<organism evidence="2 3">
    <name type="scientific">Gordonia pseudamarae</name>
    <dbReference type="NCBI Taxonomy" id="2831662"/>
    <lineage>
        <taxon>Bacteria</taxon>
        <taxon>Bacillati</taxon>
        <taxon>Actinomycetota</taxon>
        <taxon>Actinomycetes</taxon>
        <taxon>Mycobacteriales</taxon>
        <taxon>Gordoniaceae</taxon>
        <taxon>Gordonia</taxon>
    </lineage>
</organism>
<protein>
    <submittedName>
        <fullName evidence="2">CoA transferase</fullName>
    </submittedName>
</protein>
<dbReference type="InterPro" id="IPR044855">
    <property type="entry name" value="CoA-Trfase_III_dom3_sf"/>
</dbReference>
<dbReference type="InterPro" id="IPR023606">
    <property type="entry name" value="CoA-Trfase_III_dom_1_sf"/>
</dbReference>
<dbReference type="Pfam" id="PF02515">
    <property type="entry name" value="CoA_transf_3"/>
    <property type="match status" value="1"/>
</dbReference>
<feature type="region of interest" description="Disordered" evidence="1">
    <location>
        <begin position="339"/>
        <end position="361"/>
    </location>
</feature>
<dbReference type="Gene3D" id="3.30.1540.10">
    <property type="entry name" value="formyl-coa transferase, domain 3"/>
    <property type="match status" value="1"/>
</dbReference>
<dbReference type="GO" id="GO:0016740">
    <property type="term" value="F:transferase activity"/>
    <property type="evidence" value="ECO:0007669"/>
    <property type="project" value="UniProtKB-KW"/>
</dbReference>
<evidence type="ECO:0000256" key="1">
    <source>
        <dbReference type="SAM" id="MobiDB-lite"/>
    </source>
</evidence>
<proteinExistence type="predicted"/>
<dbReference type="SUPFAM" id="SSF89796">
    <property type="entry name" value="CoA-transferase family III (CaiB/BaiF)"/>
    <property type="match status" value="1"/>
</dbReference>
<accession>A0ABX6INR2</accession>
<dbReference type="EMBL" id="CP045809">
    <property type="protein sequence ID" value="QHN36778.1"/>
    <property type="molecule type" value="Genomic_DNA"/>
</dbReference>
<dbReference type="RefSeq" id="WP_213245048.1">
    <property type="nucleotide sequence ID" value="NZ_CP045806.1"/>
</dbReference>